<reference evidence="2 3" key="1">
    <citation type="submission" date="2016-10" db="EMBL/GenBank/DDBJ databases">
        <authorList>
            <person name="Varghese N."/>
            <person name="Submissions S."/>
        </authorList>
    </citation>
    <scope>NUCLEOTIDE SEQUENCE [LARGE SCALE GENOMIC DNA]</scope>
    <source>
        <strain evidence="2 3">MAR_2009_60</strain>
    </source>
</reference>
<sequence>MKKPLLLFAIFVSSCKPFHNVTKTNLEEEFKVKESAYERITNPGDRIVILPAPLNPINRDTIIIYKGKNGATATTSYDSDGRVSAQIIDCPETTEERLAKLDAQYKLELSIKEKELDLEIANTIGKWLAIILIPIGFFFAVAYGLRSK</sequence>
<accession>A0ABY0UTK5</accession>
<keyword evidence="1" id="KW-1133">Transmembrane helix</keyword>
<dbReference type="Proteomes" id="UP000199574">
    <property type="component" value="Chromosome I"/>
</dbReference>
<keyword evidence="3" id="KW-1185">Reference proteome</keyword>
<evidence type="ECO:0000313" key="3">
    <source>
        <dbReference type="Proteomes" id="UP000199574"/>
    </source>
</evidence>
<dbReference type="GeneID" id="90591044"/>
<evidence type="ECO:0000313" key="2">
    <source>
        <dbReference type="EMBL" id="SDT16265.1"/>
    </source>
</evidence>
<dbReference type="EMBL" id="LT629754">
    <property type="protein sequence ID" value="SDT16265.1"/>
    <property type="molecule type" value="Genomic_DNA"/>
</dbReference>
<gene>
    <name evidence="2" type="ORF">SAMN05192545_2912</name>
</gene>
<evidence type="ECO:0000256" key="1">
    <source>
        <dbReference type="SAM" id="Phobius"/>
    </source>
</evidence>
<feature type="transmembrane region" description="Helical" evidence="1">
    <location>
        <begin position="127"/>
        <end position="145"/>
    </location>
</feature>
<keyword evidence="1" id="KW-0812">Transmembrane</keyword>
<proteinExistence type="predicted"/>
<organism evidence="2 3">
    <name type="scientific">Maribacter dokdonensis</name>
    <dbReference type="NCBI Taxonomy" id="320912"/>
    <lineage>
        <taxon>Bacteria</taxon>
        <taxon>Pseudomonadati</taxon>
        <taxon>Bacteroidota</taxon>
        <taxon>Flavobacteriia</taxon>
        <taxon>Flavobacteriales</taxon>
        <taxon>Flavobacteriaceae</taxon>
        <taxon>Maribacter</taxon>
    </lineage>
</organism>
<name>A0ABY0UTK5_9FLAO</name>
<dbReference type="PROSITE" id="PS51257">
    <property type="entry name" value="PROKAR_LIPOPROTEIN"/>
    <property type="match status" value="1"/>
</dbReference>
<dbReference type="RefSeq" id="WP_091607068.1">
    <property type="nucleotide sequence ID" value="NZ_LT629754.1"/>
</dbReference>
<protein>
    <recommendedName>
        <fullName evidence="4">Lipoprotein</fullName>
    </recommendedName>
</protein>
<evidence type="ECO:0008006" key="4">
    <source>
        <dbReference type="Google" id="ProtNLM"/>
    </source>
</evidence>
<keyword evidence="1" id="KW-0472">Membrane</keyword>